<feature type="compositionally biased region" description="Basic and acidic residues" evidence="1">
    <location>
        <begin position="225"/>
        <end position="236"/>
    </location>
</feature>
<evidence type="ECO:0000313" key="2">
    <source>
        <dbReference type="EMBL" id="RYO89814.1"/>
    </source>
</evidence>
<dbReference type="EMBL" id="QJNS01000066">
    <property type="protein sequence ID" value="RYO89814.1"/>
    <property type="molecule type" value="Genomic_DNA"/>
</dbReference>
<evidence type="ECO:0000313" key="3">
    <source>
        <dbReference type="Proteomes" id="UP000294003"/>
    </source>
</evidence>
<name>A0ABY0HBS5_9PEZI</name>
<feature type="compositionally biased region" description="Basic residues" evidence="1">
    <location>
        <begin position="100"/>
        <end position="109"/>
    </location>
</feature>
<comment type="caution">
    <text evidence="2">The sequence shown here is derived from an EMBL/GenBank/DDBJ whole genome shotgun (WGS) entry which is preliminary data.</text>
</comment>
<sequence>MSPTTTATPGNMQRPPTREERALFAREAANQEQQRQIEALRNECNYDEGDLEENADYQDPEEDNDHVTMPMDKARSGRNFNGMDVSKRPRSTGTAAKTGGRVKKVSKKPAPKEKNIFQDFWKGVPAPVILPIEPSRSTRPPPPRFTGLVAAAGIERTRQGIQEMVIGMKPHPESETIRRGLDTITVNNDTKKKLPPKISQPKTKDSTRGVFLPPVRVKQVLHPHLLNEDKKEKMIEEKEDDEEDSPFVEKSVIVCNVVD</sequence>
<feature type="compositionally biased region" description="Acidic residues" evidence="1">
    <location>
        <begin position="45"/>
        <end position="64"/>
    </location>
</feature>
<accession>A0ABY0HBS5</accession>
<feature type="region of interest" description="Disordered" evidence="1">
    <location>
        <begin position="44"/>
        <end position="118"/>
    </location>
</feature>
<protein>
    <submittedName>
        <fullName evidence="2">Uncharacterized protein</fullName>
    </submittedName>
</protein>
<proteinExistence type="predicted"/>
<organism evidence="2 3">
    <name type="scientific">Monosporascus cannonballus</name>
    <dbReference type="NCBI Taxonomy" id="155416"/>
    <lineage>
        <taxon>Eukaryota</taxon>
        <taxon>Fungi</taxon>
        <taxon>Dikarya</taxon>
        <taxon>Ascomycota</taxon>
        <taxon>Pezizomycotina</taxon>
        <taxon>Sordariomycetes</taxon>
        <taxon>Xylariomycetidae</taxon>
        <taxon>Xylariales</taxon>
        <taxon>Xylariales incertae sedis</taxon>
        <taxon>Monosporascus</taxon>
    </lineage>
</organism>
<feature type="region of interest" description="Disordered" evidence="1">
    <location>
        <begin position="187"/>
        <end position="211"/>
    </location>
</feature>
<gene>
    <name evidence="2" type="ORF">DL762_002998</name>
</gene>
<reference evidence="2 3" key="1">
    <citation type="submission" date="2018-06" db="EMBL/GenBank/DDBJ databases">
        <title>Complete Genomes of Monosporascus.</title>
        <authorList>
            <person name="Robinson A.J."/>
            <person name="Natvig D.O."/>
        </authorList>
    </citation>
    <scope>NUCLEOTIDE SEQUENCE [LARGE SCALE GENOMIC DNA]</scope>
    <source>
        <strain evidence="2 3">CBS 609.92</strain>
    </source>
</reference>
<keyword evidence="3" id="KW-1185">Reference proteome</keyword>
<feature type="region of interest" description="Disordered" evidence="1">
    <location>
        <begin position="1"/>
        <end position="20"/>
    </location>
</feature>
<evidence type="ECO:0000256" key="1">
    <source>
        <dbReference type="SAM" id="MobiDB-lite"/>
    </source>
</evidence>
<feature type="compositionally biased region" description="Polar residues" evidence="1">
    <location>
        <begin position="1"/>
        <end position="11"/>
    </location>
</feature>
<dbReference type="Proteomes" id="UP000294003">
    <property type="component" value="Unassembled WGS sequence"/>
</dbReference>
<feature type="compositionally biased region" description="Acidic residues" evidence="1">
    <location>
        <begin position="237"/>
        <end position="246"/>
    </location>
</feature>
<feature type="region of interest" description="Disordered" evidence="1">
    <location>
        <begin position="224"/>
        <end position="247"/>
    </location>
</feature>